<proteinExistence type="inferred from homology"/>
<comment type="subcellular location">
    <subcellularLocation>
        <location evidence="1">Mitochondrion inner membrane</location>
        <topology evidence="1">Single-pass membrane protein</topology>
    </subcellularLocation>
</comment>
<dbReference type="PANTHER" id="PTHR28264">
    <property type="entry name" value="CYTOCHROME C OXIDASE SUBUNIT 7A"/>
    <property type="match status" value="1"/>
</dbReference>
<dbReference type="PANTHER" id="PTHR28264:SF1">
    <property type="entry name" value="CYTOCHROME C OXIDASE SUBUNIT 6C"/>
    <property type="match status" value="1"/>
</dbReference>
<evidence type="ECO:0000256" key="9">
    <source>
        <dbReference type="ARBA" id="ARBA00023128"/>
    </source>
</evidence>
<accession>A0A8H8QUY3</accession>
<dbReference type="Proteomes" id="UP000431533">
    <property type="component" value="Unassembled WGS sequence"/>
</dbReference>
<reference evidence="14 15" key="1">
    <citation type="submission" date="2018-05" db="EMBL/GenBank/DDBJ databases">
        <title>Genome sequencing and assembly of the regulated plant pathogen Lachnellula willkommii and related sister species for the development of diagnostic species identification markers.</title>
        <authorList>
            <person name="Giroux E."/>
            <person name="Bilodeau G."/>
        </authorList>
    </citation>
    <scope>NUCLEOTIDE SEQUENCE [LARGE SCALE GENOMIC DNA]</scope>
    <source>
        <strain evidence="14 15">CBS 185.66</strain>
    </source>
</reference>
<comment type="pathway">
    <text evidence="2 12">Energy metabolism; oxidative phosphorylation.</text>
</comment>
<dbReference type="InterPro" id="IPR014368">
    <property type="entry name" value="Cyt_c_oxidase_su7a_fun"/>
</dbReference>
<keyword evidence="6 12" id="KW-0999">Mitochondrion inner membrane</keyword>
<evidence type="ECO:0000256" key="5">
    <source>
        <dbReference type="ARBA" id="ARBA00022692"/>
    </source>
</evidence>
<evidence type="ECO:0000256" key="3">
    <source>
        <dbReference type="ARBA" id="ARBA00008862"/>
    </source>
</evidence>
<dbReference type="AlphaFoldDB" id="A0A8H8QUY3"/>
<evidence type="ECO:0000313" key="14">
    <source>
        <dbReference type="EMBL" id="TVY23243.1"/>
    </source>
</evidence>
<dbReference type="PIRSF" id="PIRSF000283">
    <property type="entry name" value="COX9"/>
    <property type="match status" value="1"/>
</dbReference>
<keyword evidence="9 12" id="KW-0496">Mitochondrion</keyword>
<dbReference type="RefSeq" id="XP_031002031.1">
    <property type="nucleotide sequence ID" value="XM_031152209.1"/>
</dbReference>
<keyword evidence="5 13" id="KW-0812">Transmembrane</keyword>
<evidence type="ECO:0000313" key="15">
    <source>
        <dbReference type="Proteomes" id="UP000431533"/>
    </source>
</evidence>
<evidence type="ECO:0000256" key="8">
    <source>
        <dbReference type="ARBA" id="ARBA00023002"/>
    </source>
</evidence>
<dbReference type="GO" id="GO:0004129">
    <property type="term" value="F:cytochrome-c oxidase activity"/>
    <property type="evidence" value="ECO:0007669"/>
    <property type="project" value="TreeGrafter"/>
</dbReference>
<evidence type="ECO:0000256" key="2">
    <source>
        <dbReference type="ARBA" id="ARBA00004673"/>
    </source>
</evidence>
<evidence type="ECO:0000256" key="10">
    <source>
        <dbReference type="ARBA" id="ARBA00023136"/>
    </source>
</evidence>
<organism evidence="14 15">
    <name type="scientific">Lachnellula hyalina</name>
    <dbReference type="NCBI Taxonomy" id="1316788"/>
    <lineage>
        <taxon>Eukaryota</taxon>
        <taxon>Fungi</taxon>
        <taxon>Dikarya</taxon>
        <taxon>Ascomycota</taxon>
        <taxon>Pezizomycotina</taxon>
        <taxon>Leotiomycetes</taxon>
        <taxon>Helotiales</taxon>
        <taxon>Lachnaceae</taxon>
        <taxon>Lachnellula</taxon>
    </lineage>
</organism>
<protein>
    <recommendedName>
        <fullName evidence="4 12">Cytochrome c oxidase subunit 9, mitochondrial</fullName>
    </recommendedName>
    <alternativeName>
        <fullName evidence="11 12">Cytochrome c oxidase polypeptide VIIA</fullName>
    </alternativeName>
</protein>
<dbReference type="GO" id="GO:0016491">
    <property type="term" value="F:oxidoreductase activity"/>
    <property type="evidence" value="ECO:0007669"/>
    <property type="project" value="UniProtKB-KW"/>
</dbReference>
<keyword evidence="15" id="KW-1185">Reference proteome</keyword>
<comment type="similarity">
    <text evidence="3 12">Belongs to the fungal cytochrome c oxidase subunit 7a family.</text>
</comment>
<name>A0A8H8QUY3_9HELO</name>
<comment type="caution">
    <text evidence="14">The sequence shown here is derived from an EMBL/GenBank/DDBJ whole genome shotgun (WGS) entry which is preliminary data.</text>
</comment>
<feature type="transmembrane region" description="Helical" evidence="13">
    <location>
        <begin position="14"/>
        <end position="36"/>
    </location>
</feature>
<keyword evidence="10 12" id="KW-0472">Membrane</keyword>
<evidence type="ECO:0000256" key="13">
    <source>
        <dbReference type="SAM" id="Phobius"/>
    </source>
</evidence>
<dbReference type="GeneID" id="41987477"/>
<gene>
    <name evidence="14" type="primary">COX9</name>
    <name evidence="14" type="ORF">LHYA1_G007279</name>
</gene>
<dbReference type="GO" id="GO:0005743">
    <property type="term" value="C:mitochondrial inner membrane"/>
    <property type="evidence" value="ECO:0007669"/>
    <property type="project" value="UniProtKB-SubCell"/>
</dbReference>
<evidence type="ECO:0000256" key="7">
    <source>
        <dbReference type="ARBA" id="ARBA00022989"/>
    </source>
</evidence>
<evidence type="ECO:0000256" key="12">
    <source>
        <dbReference type="PIRNR" id="PIRNR000283"/>
    </source>
</evidence>
<dbReference type="OrthoDB" id="2317211at2759"/>
<dbReference type="UniPathway" id="UPA00705"/>
<evidence type="ECO:0000256" key="4">
    <source>
        <dbReference type="ARBA" id="ARBA00016081"/>
    </source>
</evidence>
<evidence type="ECO:0000256" key="6">
    <source>
        <dbReference type="ARBA" id="ARBA00022792"/>
    </source>
</evidence>
<comment type="function">
    <text evidence="12">Component of the cytochrome c oxidase, the last enzyme in the mitochondrial electron transport chain which drives oxidative phosphorylation.</text>
</comment>
<dbReference type="EMBL" id="QGMH01000193">
    <property type="protein sequence ID" value="TVY23243.1"/>
    <property type="molecule type" value="Genomic_DNA"/>
</dbReference>
<sequence length="61" mass="6812">MAIKPITGMLRRGLVLDLSVAFGLGTSFGYLFWYGYHIPAVRQRDAYYSKLEDQRAANAAA</sequence>
<dbReference type="GO" id="GO:0006123">
    <property type="term" value="P:mitochondrial electron transport, cytochrome c to oxygen"/>
    <property type="evidence" value="ECO:0007669"/>
    <property type="project" value="InterPro"/>
</dbReference>
<dbReference type="CDD" id="cd22888">
    <property type="entry name" value="CcO_VIIa_fungal"/>
    <property type="match status" value="1"/>
</dbReference>
<keyword evidence="7 13" id="KW-1133">Transmembrane helix</keyword>
<keyword evidence="8 12" id="KW-0560">Oxidoreductase</keyword>
<evidence type="ECO:0000256" key="1">
    <source>
        <dbReference type="ARBA" id="ARBA00004434"/>
    </source>
</evidence>
<evidence type="ECO:0000256" key="11">
    <source>
        <dbReference type="ARBA" id="ARBA00031091"/>
    </source>
</evidence>